<dbReference type="InterPro" id="IPR013846">
    <property type="entry name" value="mRNA_cap_enzyme_C"/>
</dbReference>
<feature type="active site" description="N6-GMP-lysine intermediate" evidence="17">
    <location>
        <position position="63"/>
    </location>
</feature>
<feature type="region of interest" description="Disordered" evidence="18">
    <location>
        <begin position="402"/>
        <end position="443"/>
    </location>
</feature>
<dbReference type="PIRSF" id="PIRSF036959">
    <property type="entry name" value="mRNA_cap_alpha"/>
    <property type="match status" value="1"/>
</dbReference>
<dbReference type="GO" id="GO:0006370">
    <property type="term" value="P:7-methylguanosine mRNA capping"/>
    <property type="evidence" value="ECO:0007669"/>
    <property type="project" value="UniProtKB-KW"/>
</dbReference>
<evidence type="ECO:0000259" key="19">
    <source>
        <dbReference type="Pfam" id="PF01331"/>
    </source>
</evidence>
<dbReference type="EMBL" id="KV744934">
    <property type="protein sequence ID" value="OCK81085.1"/>
    <property type="molecule type" value="Genomic_DNA"/>
</dbReference>
<proteinExistence type="inferred from homology"/>
<evidence type="ECO:0000256" key="10">
    <source>
        <dbReference type="ARBA" id="ARBA00023134"/>
    </source>
</evidence>
<evidence type="ECO:0000313" key="21">
    <source>
        <dbReference type="EMBL" id="OCK81085.1"/>
    </source>
</evidence>
<evidence type="ECO:0000256" key="16">
    <source>
        <dbReference type="PIRNR" id="PIRNR036959"/>
    </source>
</evidence>
<evidence type="ECO:0000256" key="9">
    <source>
        <dbReference type="ARBA" id="ARBA00023042"/>
    </source>
</evidence>
<evidence type="ECO:0000256" key="13">
    <source>
        <dbReference type="ARBA" id="ARBA00030702"/>
    </source>
</evidence>
<dbReference type="CDD" id="cd07895">
    <property type="entry name" value="Adenylation_mRNA_capping"/>
    <property type="match status" value="1"/>
</dbReference>
<evidence type="ECO:0000256" key="14">
    <source>
        <dbReference type="ARBA" id="ARBA00044624"/>
    </source>
</evidence>
<dbReference type="EC" id="2.7.7.50" evidence="3 16"/>
<evidence type="ECO:0000256" key="8">
    <source>
        <dbReference type="ARBA" id="ARBA00022741"/>
    </source>
</evidence>
<feature type="compositionally biased region" description="Basic and acidic residues" evidence="18">
    <location>
        <begin position="402"/>
        <end position="418"/>
    </location>
</feature>
<dbReference type="InterPro" id="IPR017075">
    <property type="entry name" value="mRNA_cap_enzyme_alpha"/>
</dbReference>
<evidence type="ECO:0000313" key="22">
    <source>
        <dbReference type="Proteomes" id="UP000250266"/>
    </source>
</evidence>
<comment type="subunit">
    <text evidence="15">Heterodimer. The mRNA-capping enzyme is composed of two separate chains alpha and beta, respectively a mRNA guanylyltransferase and an mRNA 5'-triphosphate monophosphatase.</text>
</comment>
<evidence type="ECO:0000256" key="17">
    <source>
        <dbReference type="PIRSR" id="PIRSR036959-1"/>
    </source>
</evidence>
<dbReference type="InterPro" id="IPR051029">
    <property type="entry name" value="mRNA_Capping_Enz/RNA_Phosphat"/>
</dbReference>
<keyword evidence="5 16" id="KW-0507">mRNA processing</keyword>
<evidence type="ECO:0000256" key="4">
    <source>
        <dbReference type="ARBA" id="ARBA00019171"/>
    </source>
</evidence>
<evidence type="ECO:0000256" key="3">
    <source>
        <dbReference type="ARBA" id="ARBA00012475"/>
    </source>
</evidence>
<dbReference type="PANTHER" id="PTHR10367:SF17">
    <property type="entry name" value="MRNA-CAPPING ENZYME"/>
    <property type="match status" value="1"/>
</dbReference>
<keyword evidence="11 16" id="KW-0539">Nucleus</keyword>
<organism evidence="21 22">
    <name type="scientific">Lepidopterella palustris CBS 459.81</name>
    <dbReference type="NCBI Taxonomy" id="1314670"/>
    <lineage>
        <taxon>Eukaryota</taxon>
        <taxon>Fungi</taxon>
        <taxon>Dikarya</taxon>
        <taxon>Ascomycota</taxon>
        <taxon>Pezizomycotina</taxon>
        <taxon>Dothideomycetes</taxon>
        <taxon>Pleosporomycetidae</taxon>
        <taxon>Mytilinidiales</taxon>
        <taxon>Argynnaceae</taxon>
        <taxon>Lepidopterella</taxon>
    </lineage>
</organism>
<evidence type="ECO:0000256" key="12">
    <source>
        <dbReference type="ARBA" id="ARBA00029909"/>
    </source>
</evidence>
<dbReference type="GO" id="GO:0004484">
    <property type="term" value="F:mRNA guanylyltransferase activity"/>
    <property type="evidence" value="ECO:0007669"/>
    <property type="project" value="UniProtKB-EC"/>
</dbReference>
<evidence type="ECO:0000256" key="5">
    <source>
        <dbReference type="ARBA" id="ARBA00022664"/>
    </source>
</evidence>
<dbReference type="PANTHER" id="PTHR10367">
    <property type="entry name" value="MRNA-CAPPING ENZYME"/>
    <property type="match status" value="1"/>
</dbReference>
<sequence>MHSSVPPAIPGTLLSREDADPIRYRVSELLERDRKTFPGAQPVSFARDHLNELQRREYFMCEKTDGVRCLLFLDFRELDVGDFIPAIFLIDRKNNYYYLPDGLRFPHYKYPNDLQKFSFGTLLDGELVHDRVPGEAKSRLVYYVFDCLAVDNVNFTQKPLDKRLGYMEEQIIKPYNAYRTLIANTNPALLATEPFRIKQKQMHSSYRIGDMFTHVLPNLPHGNDGLVFTCKSTKYKFGTDEHILKWKPPHENTIDFKLRLGAFPLFDPDDGGDGPIPDYDAMPDRFQLLVLHDRNEYRPFADLAVDDAEWETLKSLGQRLDGRIIECYRDDQGRWRYKREDDGTPRWRDDKSCANHISTVRGVLDSIEDGVSEQELIAAESKIHDAVKLIRAQEAEVMKRKQREFLEMEQRNEGDREGKKRKLSDMNGGEAQQGATGPGPGAH</sequence>
<evidence type="ECO:0000256" key="1">
    <source>
        <dbReference type="ARBA" id="ARBA00004123"/>
    </source>
</evidence>
<keyword evidence="8 16" id="KW-0547">Nucleotide-binding</keyword>
<evidence type="ECO:0000256" key="15">
    <source>
        <dbReference type="ARBA" id="ARBA00047082"/>
    </source>
</evidence>
<dbReference type="Pfam" id="PF03919">
    <property type="entry name" value="mRNA_cap_C"/>
    <property type="match status" value="1"/>
</dbReference>
<dbReference type="SUPFAM" id="SSF56091">
    <property type="entry name" value="DNA ligase/mRNA capping enzyme, catalytic domain"/>
    <property type="match status" value="1"/>
</dbReference>
<dbReference type="Gene3D" id="2.40.50.140">
    <property type="entry name" value="Nucleic acid-binding proteins"/>
    <property type="match status" value="1"/>
</dbReference>
<dbReference type="GO" id="GO:0031533">
    <property type="term" value="C:mRNA capping enzyme complex"/>
    <property type="evidence" value="ECO:0007669"/>
    <property type="project" value="InterPro"/>
</dbReference>
<dbReference type="Gene3D" id="3.30.470.30">
    <property type="entry name" value="DNA ligase/mRNA capping enzyme"/>
    <property type="match status" value="1"/>
</dbReference>
<keyword evidence="6 16" id="KW-0808">Transferase</keyword>
<comment type="function">
    <text evidence="16">Second step of mRNA capping. Transfer of the GMP moiety of GTP to the 5'-end of RNA via an enzyme-GMP covalent reaction intermediate.</text>
</comment>
<keyword evidence="10 16" id="KW-0342">GTP-binding</keyword>
<evidence type="ECO:0000256" key="11">
    <source>
        <dbReference type="ARBA" id="ARBA00023242"/>
    </source>
</evidence>
<comment type="subcellular location">
    <subcellularLocation>
        <location evidence="1 16">Nucleus</location>
    </subcellularLocation>
</comment>
<evidence type="ECO:0000259" key="20">
    <source>
        <dbReference type="Pfam" id="PF03919"/>
    </source>
</evidence>
<keyword evidence="9 16" id="KW-0506">mRNA capping</keyword>
<evidence type="ECO:0000256" key="18">
    <source>
        <dbReference type="SAM" id="MobiDB-lite"/>
    </source>
</evidence>
<protein>
    <recommendedName>
        <fullName evidence="4 16">mRNA-capping enzyme subunit alpha</fullName>
        <ecNumber evidence="3 16">2.7.7.50</ecNumber>
    </recommendedName>
    <alternativeName>
        <fullName evidence="12 16">GTP--RNA guanylyltransferase</fullName>
    </alternativeName>
    <alternativeName>
        <fullName evidence="13 16">mRNA guanylyltransferase</fullName>
    </alternativeName>
</protein>
<dbReference type="InterPro" id="IPR012340">
    <property type="entry name" value="NA-bd_OB-fold"/>
</dbReference>
<evidence type="ECO:0000256" key="2">
    <source>
        <dbReference type="ARBA" id="ARBA00010237"/>
    </source>
</evidence>
<keyword evidence="7 16" id="KW-0548">Nucleotidyltransferase</keyword>
<dbReference type="Pfam" id="PF01331">
    <property type="entry name" value="mRNA_cap_enzyme"/>
    <property type="match status" value="1"/>
</dbReference>
<dbReference type="InterPro" id="IPR001339">
    <property type="entry name" value="mRNA_cap_enzyme_adenylation"/>
</dbReference>
<dbReference type="GO" id="GO:0005525">
    <property type="term" value="F:GTP binding"/>
    <property type="evidence" value="ECO:0007669"/>
    <property type="project" value="UniProtKB-KW"/>
</dbReference>
<feature type="domain" description="mRNA capping enzyme adenylation" evidence="19">
    <location>
        <begin position="41"/>
        <end position="247"/>
    </location>
</feature>
<comment type="similarity">
    <text evidence="2 16">Belongs to the eukaryotic GTase family.</text>
</comment>
<dbReference type="OrthoDB" id="200924at2759"/>
<dbReference type="SUPFAM" id="SSF50249">
    <property type="entry name" value="Nucleic acid-binding proteins"/>
    <property type="match status" value="1"/>
</dbReference>
<comment type="catalytic activity">
    <reaction evidence="14">
        <text>a 5'-end diphospho-ribonucleoside in mRNA + GTP + H(+) = a 5'-end (5'-triphosphoguanosine)-ribonucleoside in mRNA + diphosphate</text>
        <dbReference type="Rhea" id="RHEA:67012"/>
        <dbReference type="Rhea" id="RHEA-COMP:17165"/>
        <dbReference type="Rhea" id="RHEA-COMP:17166"/>
        <dbReference type="ChEBI" id="CHEBI:15378"/>
        <dbReference type="ChEBI" id="CHEBI:33019"/>
        <dbReference type="ChEBI" id="CHEBI:37565"/>
        <dbReference type="ChEBI" id="CHEBI:167616"/>
        <dbReference type="ChEBI" id="CHEBI:167617"/>
        <dbReference type="EC" id="2.7.7.50"/>
    </reaction>
    <physiologicalReaction direction="left-to-right" evidence="14">
        <dbReference type="Rhea" id="RHEA:67013"/>
    </physiologicalReaction>
</comment>
<gene>
    <name evidence="21" type="ORF">K432DRAFT_381639</name>
</gene>
<dbReference type="GO" id="GO:0005524">
    <property type="term" value="F:ATP binding"/>
    <property type="evidence" value="ECO:0007669"/>
    <property type="project" value="InterPro"/>
</dbReference>
<dbReference type="AlphaFoldDB" id="A0A8E2EBQ7"/>
<accession>A0A8E2EBQ7</accession>
<feature type="domain" description="mRNA capping enzyme C-terminal" evidence="20">
    <location>
        <begin position="251"/>
        <end position="377"/>
    </location>
</feature>
<evidence type="ECO:0000256" key="6">
    <source>
        <dbReference type="ARBA" id="ARBA00022679"/>
    </source>
</evidence>
<name>A0A8E2EBQ7_9PEZI</name>
<dbReference type="Proteomes" id="UP000250266">
    <property type="component" value="Unassembled WGS sequence"/>
</dbReference>
<keyword evidence="22" id="KW-1185">Reference proteome</keyword>
<evidence type="ECO:0000256" key="7">
    <source>
        <dbReference type="ARBA" id="ARBA00022695"/>
    </source>
</evidence>
<reference evidence="21 22" key="1">
    <citation type="journal article" date="2016" name="Nat. Commun.">
        <title>Ectomycorrhizal ecology is imprinted in the genome of the dominant symbiotic fungus Cenococcum geophilum.</title>
        <authorList>
            <consortium name="DOE Joint Genome Institute"/>
            <person name="Peter M."/>
            <person name="Kohler A."/>
            <person name="Ohm R.A."/>
            <person name="Kuo A."/>
            <person name="Krutzmann J."/>
            <person name="Morin E."/>
            <person name="Arend M."/>
            <person name="Barry K.W."/>
            <person name="Binder M."/>
            <person name="Choi C."/>
            <person name="Clum A."/>
            <person name="Copeland A."/>
            <person name="Grisel N."/>
            <person name="Haridas S."/>
            <person name="Kipfer T."/>
            <person name="LaButti K."/>
            <person name="Lindquist E."/>
            <person name="Lipzen A."/>
            <person name="Maire R."/>
            <person name="Meier B."/>
            <person name="Mihaltcheva S."/>
            <person name="Molinier V."/>
            <person name="Murat C."/>
            <person name="Poggeler S."/>
            <person name="Quandt C.A."/>
            <person name="Sperisen C."/>
            <person name="Tritt A."/>
            <person name="Tisserant E."/>
            <person name="Crous P.W."/>
            <person name="Henrissat B."/>
            <person name="Nehls U."/>
            <person name="Egli S."/>
            <person name="Spatafora J.W."/>
            <person name="Grigoriev I.V."/>
            <person name="Martin F.M."/>
        </authorList>
    </citation>
    <scope>NUCLEOTIDE SEQUENCE [LARGE SCALE GENOMIC DNA]</scope>
    <source>
        <strain evidence="21 22">CBS 459.81</strain>
    </source>
</reference>